<name>A0AAV2P539_9HYME</name>
<evidence type="ECO:0008006" key="3">
    <source>
        <dbReference type="Google" id="ProtNLM"/>
    </source>
</evidence>
<organism evidence="1 2">
    <name type="scientific">Lasius platythorax</name>
    <dbReference type="NCBI Taxonomy" id="488582"/>
    <lineage>
        <taxon>Eukaryota</taxon>
        <taxon>Metazoa</taxon>
        <taxon>Ecdysozoa</taxon>
        <taxon>Arthropoda</taxon>
        <taxon>Hexapoda</taxon>
        <taxon>Insecta</taxon>
        <taxon>Pterygota</taxon>
        <taxon>Neoptera</taxon>
        <taxon>Endopterygota</taxon>
        <taxon>Hymenoptera</taxon>
        <taxon>Apocrita</taxon>
        <taxon>Aculeata</taxon>
        <taxon>Formicoidea</taxon>
        <taxon>Formicidae</taxon>
        <taxon>Formicinae</taxon>
        <taxon>Lasius</taxon>
        <taxon>Lasius</taxon>
    </lineage>
</organism>
<protein>
    <recommendedName>
        <fullName evidence="3">Nuclease HARBI1</fullName>
    </recommendedName>
</protein>
<evidence type="ECO:0000313" key="1">
    <source>
        <dbReference type="EMBL" id="CAL1687647.1"/>
    </source>
</evidence>
<proteinExistence type="predicted"/>
<reference evidence="1" key="1">
    <citation type="submission" date="2024-04" db="EMBL/GenBank/DDBJ databases">
        <authorList>
            <consortium name="Molecular Ecology Group"/>
        </authorList>
    </citation>
    <scope>NUCLEOTIDE SEQUENCE</scope>
</reference>
<dbReference type="AlphaFoldDB" id="A0AAV2P539"/>
<dbReference type="EMBL" id="OZ034830">
    <property type="protein sequence ID" value="CAL1687647.1"/>
    <property type="molecule type" value="Genomic_DNA"/>
</dbReference>
<evidence type="ECO:0000313" key="2">
    <source>
        <dbReference type="Proteomes" id="UP001497644"/>
    </source>
</evidence>
<accession>A0AAV2P539</accession>
<gene>
    <name evidence="1" type="ORF">LPLAT_LOCUS12820</name>
</gene>
<sequence length="113" mass="13312">MRIQSGDYDNLFQEIKNDPELFYRYTRMTLLNFQQLVQITKPYLTKKSPRALVPELRLLITLRYLATGDLPFSIALAFRVGESTVREVVKEVCLVLIKVLQPLYDRNLKFSER</sequence>
<dbReference type="Proteomes" id="UP001497644">
    <property type="component" value="Chromosome 7"/>
</dbReference>
<keyword evidence="2" id="KW-1185">Reference proteome</keyword>